<dbReference type="GO" id="GO:0052621">
    <property type="term" value="F:diguanylate cyclase activity"/>
    <property type="evidence" value="ECO:0007669"/>
    <property type="project" value="UniProtKB-EC"/>
</dbReference>
<protein>
    <recommendedName>
        <fullName evidence="1">diguanylate cyclase</fullName>
        <ecNumber evidence="1">2.7.7.65</ecNumber>
    </recommendedName>
</protein>
<dbReference type="SMART" id="SM00267">
    <property type="entry name" value="GGDEF"/>
    <property type="match status" value="1"/>
</dbReference>
<name>A0A1G9N1Y6_9GAMM</name>
<keyword evidence="5" id="KW-1185">Reference proteome</keyword>
<dbReference type="InterPro" id="IPR029787">
    <property type="entry name" value="Nucleotide_cyclase"/>
</dbReference>
<evidence type="ECO:0000313" key="5">
    <source>
        <dbReference type="Proteomes" id="UP000198654"/>
    </source>
</evidence>
<proteinExistence type="predicted"/>
<feature type="domain" description="GGDEF" evidence="3">
    <location>
        <begin position="1"/>
        <end position="126"/>
    </location>
</feature>
<dbReference type="Gene3D" id="3.30.70.270">
    <property type="match status" value="1"/>
</dbReference>
<dbReference type="Proteomes" id="UP000198654">
    <property type="component" value="Unassembled WGS sequence"/>
</dbReference>
<dbReference type="InterPro" id="IPR000160">
    <property type="entry name" value="GGDEF_dom"/>
</dbReference>
<gene>
    <name evidence="4" type="ORF">SAMN05661010_02608</name>
</gene>
<dbReference type="PROSITE" id="PS50887">
    <property type="entry name" value="GGDEF"/>
    <property type="match status" value="1"/>
</dbReference>
<dbReference type="GO" id="GO:1902201">
    <property type="term" value="P:negative regulation of bacterial-type flagellum-dependent cell motility"/>
    <property type="evidence" value="ECO:0007669"/>
    <property type="project" value="TreeGrafter"/>
</dbReference>
<dbReference type="InterPro" id="IPR050469">
    <property type="entry name" value="Diguanylate_Cyclase"/>
</dbReference>
<dbReference type="OrthoDB" id="5296913at2"/>
<dbReference type="GO" id="GO:0005886">
    <property type="term" value="C:plasma membrane"/>
    <property type="evidence" value="ECO:0007669"/>
    <property type="project" value="TreeGrafter"/>
</dbReference>
<dbReference type="PANTHER" id="PTHR45138:SF9">
    <property type="entry name" value="DIGUANYLATE CYCLASE DGCM-RELATED"/>
    <property type="match status" value="1"/>
</dbReference>
<reference evidence="4 5" key="1">
    <citation type="submission" date="2016-10" db="EMBL/GenBank/DDBJ databases">
        <authorList>
            <person name="de Groot N.N."/>
        </authorList>
    </citation>
    <scope>NUCLEOTIDE SEQUENCE [LARGE SCALE GENOMIC DNA]</scope>
    <source>
        <strain evidence="4 5">DSM 14789</strain>
    </source>
</reference>
<evidence type="ECO:0000313" key="4">
    <source>
        <dbReference type="EMBL" id="SDL80403.1"/>
    </source>
</evidence>
<dbReference type="NCBIfam" id="TIGR00254">
    <property type="entry name" value="GGDEF"/>
    <property type="match status" value="1"/>
</dbReference>
<evidence type="ECO:0000259" key="3">
    <source>
        <dbReference type="PROSITE" id="PS50887"/>
    </source>
</evidence>
<sequence>MPLLLPDHFKRVNDTWGHLKGDQVLREIATLCRETLRHEDVVARFGGEEMAILLPLTPLEDGLRLAERLRQIIAEHDYGIQRGSVTASLGVAGYIDGDTSDTLIERADRGLYAAKHDGRNRVFSIQ</sequence>
<dbReference type="PANTHER" id="PTHR45138">
    <property type="entry name" value="REGULATORY COMPONENTS OF SENSORY TRANSDUCTION SYSTEM"/>
    <property type="match status" value="1"/>
</dbReference>
<dbReference type="AlphaFoldDB" id="A0A1G9N1Y6"/>
<dbReference type="RefSeq" id="WP_089729250.1">
    <property type="nucleotide sequence ID" value="NZ_FNGI01000007.1"/>
</dbReference>
<dbReference type="GO" id="GO:0043709">
    <property type="term" value="P:cell adhesion involved in single-species biofilm formation"/>
    <property type="evidence" value="ECO:0007669"/>
    <property type="project" value="TreeGrafter"/>
</dbReference>
<dbReference type="STRING" id="119000.SAMN05661010_02608"/>
<dbReference type="EMBL" id="FNGI01000007">
    <property type="protein sequence ID" value="SDL80403.1"/>
    <property type="molecule type" value="Genomic_DNA"/>
</dbReference>
<comment type="catalytic activity">
    <reaction evidence="2">
        <text>2 GTP = 3',3'-c-di-GMP + 2 diphosphate</text>
        <dbReference type="Rhea" id="RHEA:24898"/>
        <dbReference type="ChEBI" id="CHEBI:33019"/>
        <dbReference type="ChEBI" id="CHEBI:37565"/>
        <dbReference type="ChEBI" id="CHEBI:58805"/>
        <dbReference type="EC" id="2.7.7.65"/>
    </reaction>
</comment>
<dbReference type="EC" id="2.7.7.65" evidence="1"/>
<organism evidence="4 5">
    <name type="scientific">Modicisalibacter muralis</name>
    <dbReference type="NCBI Taxonomy" id="119000"/>
    <lineage>
        <taxon>Bacteria</taxon>
        <taxon>Pseudomonadati</taxon>
        <taxon>Pseudomonadota</taxon>
        <taxon>Gammaproteobacteria</taxon>
        <taxon>Oceanospirillales</taxon>
        <taxon>Halomonadaceae</taxon>
        <taxon>Modicisalibacter</taxon>
    </lineage>
</organism>
<dbReference type="CDD" id="cd01949">
    <property type="entry name" value="GGDEF"/>
    <property type="match status" value="1"/>
</dbReference>
<dbReference type="Pfam" id="PF00990">
    <property type="entry name" value="GGDEF"/>
    <property type="match status" value="1"/>
</dbReference>
<accession>A0A1G9N1Y6</accession>
<evidence type="ECO:0000256" key="2">
    <source>
        <dbReference type="ARBA" id="ARBA00034247"/>
    </source>
</evidence>
<dbReference type="SUPFAM" id="SSF55073">
    <property type="entry name" value="Nucleotide cyclase"/>
    <property type="match status" value="1"/>
</dbReference>
<evidence type="ECO:0000256" key="1">
    <source>
        <dbReference type="ARBA" id="ARBA00012528"/>
    </source>
</evidence>
<dbReference type="InterPro" id="IPR043128">
    <property type="entry name" value="Rev_trsase/Diguanyl_cyclase"/>
</dbReference>